<feature type="domain" description="BLUF" evidence="1">
    <location>
        <begin position="3"/>
        <end position="94"/>
    </location>
</feature>
<name>A0ABU7LSJ4_9PROT</name>
<protein>
    <submittedName>
        <fullName evidence="2">BLUF domain-containing protein</fullName>
    </submittedName>
</protein>
<proteinExistence type="predicted"/>
<dbReference type="Pfam" id="PF04940">
    <property type="entry name" value="BLUF"/>
    <property type="match status" value="1"/>
</dbReference>
<evidence type="ECO:0000313" key="3">
    <source>
        <dbReference type="Proteomes" id="UP001354971"/>
    </source>
</evidence>
<gene>
    <name evidence="2" type="ORF">V0U79_10900</name>
</gene>
<dbReference type="PROSITE" id="PS50925">
    <property type="entry name" value="BLUF"/>
    <property type="match status" value="1"/>
</dbReference>
<dbReference type="InterPro" id="IPR036046">
    <property type="entry name" value="Acylphosphatase-like_dom_sf"/>
</dbReference>
<dbReference type="SMART" id="SM01034">
    <property type="entry name" value="BLUF"/>
    <property type="match status" value="1"/>
</dbReference>
<dbReference type="EMBL" id="JAZDRP010000006">
    <property type="protein sequence ID" value="MEE2526879.1"/>
    <property type="molecule type" value="Genomic_DNA"/>
</dbReference>
<organism evidence="2 3">
    <name type="scientific">Hyphobacterium lacteum</name>
    <dbReference type="NCBI Taxonomy" id="3116575"/>
    <lineage>
        <taxon>Bacteria</taxon>
        <taxon>Pseudomonadati</taxon>
        <taxon>Pseudomonadota</taxon>
        <taxon>Alphaproteobacteria</taxon>
        <taxon>Maricaulales</taxon>
        <taxon>Maricaulaceae</taxon>
        <taxon>Hyphobacterium</taxon>
    </lineage>
</organism>
<comment type="caution">
    <text evidence="2">The sequence shown here is derived from an EMBL/GenBank/DDBJ whole genome shotgun (WGS) entry which is preliminary data.</text>
</comment>
<reference evidence="2 3" key="1">
    <citation type="submission" date="2024-01" db="EMBL/GenBank/DDBJ databases">
        <title>Hyphobacterium bacterium isolated from marine sediment.</title>
        <authorList>
            <person name="Zhao S."/>
        </authorList>
    </citation>
    <scope>NUCLEOTIDE SEQUENCE [LARGE SCALE GENOMIC DNA]</scope>
    <source>
        <strain evidence="3">HN65</strain>
    </source>
</reference>
<dbReference type="Proteomes" id="UP001354971">
    <property type="component" value="Unassembled WGS sequence"/>
</dbReference>
<accession>A0ABU7LSJ4</accession>
<dbReference type="Gene3D" id="3.30.70.100">
    <property type="match status" value="1"/>
</dbReference>
<evidence type="ECO:0000259" key="1">
    <source>
        <dbReference type="PROSITE" id="PS50925"/>
    </source>
</evidence>
<dbReference type="RefSeq" id="WP_330199541.1">
    <property type="nucleotide sequence ID" value="NZ_JAZDRP010000006.1"/>
</dbReference>
<sequence>MTLTRMIYVSRAAGALETAEVDDILEAARINNARLDITGLLLFDGTNFMQLLEGPNSDLQSLFETIAADKRHENVIRILLEDTEERQFPGWSMGYSFVEAGHSLQGKDWFPLTHGSLKAALPSRLDPTVRVLFTSFLSVPKAA</sequence>
<keyword evidence="3" id="KW-1185">Reference proteome</keyword>
<dbReference type="InterPro" id="IPR007024">
    <property type="entry name" value="BLUF_domain"/>
</dbReference>
<dbReference type="SUPFAM" id="SSF54975">
    <property type="entry name" value="Acylphosphatase/BLUF domain-like"/>
    <property type="match status" value="1"/>
</dbReference>
<evidence type="ECO:0000313" key="2">
    <source>
        <dbReference type="EMBL" id="MEE2526879.1"/>
    </source>
</evidence>